<dbReference type="EMBL" id="JANSHE010001753">
    <property type="protein sequence ID" value="KAJ3001269.1"/>
    <property type="molecule type" value="Genomic_DNA"/>
</dbReference>
<sequence length="126" mass="12998">MPARTSPNTPTGSVSSSLRALATSLGIKRPGGKSADVQDSDNGTANSKSKLPTSLSPGKLFSSSKARDSLAEHATPYSQLPPADSLPDTDHFKFSTPDASILGLDGEGEDTEDARRVSLSEVLAVA</sequence>
<comment type="caution">
    <text evidence="1">The sequence shown here is derived from an EMBL/GenBank/DDBJ whole genome shotgun (WGS) entry which is preliminary data.</text>
</comment>
<organism evidence="1 2">
    <name type="scientific">Trametes sanguinea</name>
    <dbReference type="NCBI Taxonomy" id="158606"/>
    <lineage>
        <taxon>Eukaryota</taxon>
        <taxon>Fungi</taxon>
        <taxon>Dikarya</taxon>
        <taxon>Basidiomycota</taxon>
        <taxon>Agaricomycotina</taxon>
        <taxon>Agaricomycetes</taxon>
        <taxon>Polyporales</taxon>
        <taxon>Polyporaceae</taxon>
        <taxon>Trametes</taxon>
    </lineage>
</organism>
<accession>A0ACC1PS16</accession>
<gene>
    <name evidence="1" type="ORF">NUW54_g6539</name>
</gene>
<evidence type="ECO:0000313" key="1">
    <source>
        <dbReference type="EMBL" id="KAJ3001269.1"/>
    </source>
</evidence>
<reference evidence="1" key="1">
    <citation type="submission" date="2022-08" db="EMBL/GenBank/DDBJ databases">
        <title>Genome Sequence of Pycnoporus sanguineus.</title>
        <authorList>
            <person name="Buettner E."/>
        </authorList>
    </citation>
    <scope>NUCLEOTIDE SEQUENCE</scope>
    <source>
        <strain evidence="1">CG-C14</strain>
    </source>
</reference>
<evidence type="ECO:0000313" key="2">
    <source>
        <dbReference type="Proteomes" id="UP001144978"/>
    </source>
</evidence>
<proteinExistence type="predicted"/>
<keyword evidence="2" id="KW-1185">Reference proteome</keyword>
<protein>
    <submittedName>
        <fullName evidence="1">Uncharacterized protein</fullName>
    </submittedName>
</protein>
<name>A0ACC1PS16_9APHY</name>
<dbReference type="Proteomes" id="UP001144978">
    <property type="component" value="Unassembled WGS sequence"/>
</dbReference>